<dbReference type="Gene3D" id="1.10.530.10">
    <property type="match status" value="1"/>
</dbReference>
<feature type="region of interest" description="Disordered" evidence="2">
    <location>
        <begin position="689"/>
        <end position="795"/>
    </location>
</feature>
<dbReference type="EC" id="4.2.2.-" evidence="5"/>
<dbReference type="PANTHER" id="PTHR37423">
    <property type="entry name" value="SOLUBLE LYTIC MUREIN TRANSGLYCOSYLASE-RELATED"/>
    <property type="match status" value="1"/>
</dbReference>
<gene>
    <name evidence="5" type="primary">mltD_1</name>
    <name evidence="5" type="ORF">DTO96_100211</name>
</gene>
<feature type="compositionally biased region" description="Polar residues" evidence="2">
    <location>
        <begin position="36"/>
        <end position="57"/>
    </location>
</feature>
<feature type="compositionally biased region" description="Low complexity" evidence="2">
    <location>
        <begin position="712"/>
        <end position="731"/>
    </location>
</feature>
<dbReference type="PANTHER" id="PTHR37423:SF2">
    <property type="entry name" value="MEMBRANE-BOUND LYTIC MUREIN TRANSGLYCOSYLASE C"/>
    <property type="match status" value="1"/>
</dbReference>
<dbReference type="KEGG" id="hyf:DTO96_100211"/>
<dbReference type="RefSeq" id="WP_157964291.1">
    <property type="nucleotide sequence ID" value="NZ_CP031124.1"/>
</dbReference>
<accession>A0A345D815</accession>
<protein>
    <submittedName>
        <fullName evidence="5">Membrane-bound lytic murein transglycosylase D</fullName>
        <ecNumber evidence="5">4.2.2.-</ecNumber>
    </submittedName>
</protein>
<evidence type="ECO:0000313" key="6">
    <source>
        <dbReference type="Proteomes" id="UP000252182"/>
    </source>
</evidence>
<feature type="signal peptide" evidence="3">
    <location>
        <begin position="1"/>
        <end position="34"/>
    </location>
</feature>
<feature type="compositionally biased region" description="Polar residues" evidence="2">
    <location>
        <begin position="765"/>
        <end position="775"/>
    </location>
</feature>
<dbReference type="Pfam" id="PF01464">
    <property type="entry name" value="SLT"/>
    <property type="match status" value="1"/>
</dbReference>
<keyword evidence="6" id="KW-1185">Reference proteome</keyword>
<evidence type="ECO:0000259" key="4">
    <source>
        <dbReference type="Pfam" id="PF01464"/>
    </source>
</evidence>
<dbReference type="OrthoDB" id="9815002at2"/>
<evidence type="ECO:0000256" key="1">
    <source>
        <dbReference type="ARBA" id="ARBA00007734"/>
    </source>
</evidence>
<feature type="chain" id="PRO_5016930231" evidence="3">
    <location>
        <begin position="35"/>
        <end position="826"/>
    </location>
</feature>
<sequence>MFKKMLSVFNFAPRDLRTLSVCATALLMAACASNNDYSSDNHSPSNMRKDSSYNSSRSHSKDVWQRVRDNFGMPDLINDEVSRKEEYYATRADYVGRMASRSGDFLPLIMNEVEKRRMPSEIALLPFVESAFVTTASSPVKASGLWQFMPATGRDFSLEQNRFADQRNDVVASTDAALTFLQRLHDQFGDWHLALAAYNWGPGNVTKAVSRAQAAGLAGTYEDIRMPAETKQYVPKLQAIKNIVSNPERFGISLPDVATDSRHEVVSITRDIDLTKAAELSGLDLESFKRINPAFKKPVIAAALGSRILVPANRAEAVRNALSDRSSTLATLTTYSTYNTEALVDIAAQFNTTEDNLRYLNSIPSYHSYVKAGSSLLVPRTSNKTNQDIPYQALSAGLTTTTGGIGFGTDYTVEQPILALNSDDTTRQERSGIASAAALFASTSPVNTGPGLSFSNSSDDLAQLIKNNPNSLRDPVAASGALIVNATPRKVVAPANLAQAIDSNNTPSTDSNLFNALAASANAPEARPTTPAAPLIFEPQPTAIAAQVNTPDIVSTPKAVNVPLSSLNASAPTTAPIAIAPILVNTPPAITAAAPPVNDSLTPFSPDAFKAIENENTLAENNIEPEKPAVKVAAAPVIRKVNIADIKPMAKPLVAAHTNQTMGKIVKVNYTPPAAPKVIDIPVKPATKPTPVTKQIAPTTKANPASKEKGNATVSKAAVKVTAKAPQTTAKETIKASPVNTPPSKGKGKITTLVVANKPVEKPSKQASNTAQKASVKNDRTPPAPKPQANNLKSAIIEKKVVDKSKTATKTIATVVDKKAKTIKKN</sequence>
<keyword evidence="3" id="KW-0732">Signal</keyword>
<dbReference type="GO" id="GO:0016829">
    <property type="term" value="F:lyase activity"/>
    <property type="evidence" value="ECO:0007669"/>
    <property type="project" value="UniProtKB-KW"/>
</dbReference>
<dbReference type="InterPro" id="IPR023346">
    <property type="entry name" value="Lysozyme-like_dom_sf"/>
</dbReference>
<feature type="domain" description="Transglycosylase SLT" evidence="4">
    <location>
        <begin position="110"/>
        <end position="214"/>
    </location>
</feature>
<feature type="region of interest" description="Disordered" evidence="2">
    <location>
        <begin position="36"/>
        <end position="59"/>
    </location>
</feature>
<dbReference type="PROSITE" id="PS51257">
    <property type="entry name" value="PROKAR_LIPOPROTEIN"/>
    <property type="match status" value="1"/>
</dbReference>
<dbReference type="AlphaFoldDB" id="A0A345D815"/>
<dbReference type="EMBL" id="CP031124">
    <property type="protein sequence ID" value="AXF84503.1"/>
    <property type="molecule type" value="Genomic_DNA"/>
</dbReference>
<evidence type="ECO:0000256" key="3">
    <source>
        <dbReference type="SAM" id="SignalP"/>
    </source>
</evidence>
<evidence type="ECO:0000313" key="5">
    <source>
        <dbReference type="EMBL" id="AXF84503.1"/>
    </source>
</evidence>
<dbReference type="Proteomes" id="UP000252182">
    <property type="component" value="Chromosome"/>
</dbReference>
<dbReference type="SUPFAM" id="SSF53955">
    <property type="entry name" value="Lysozyme-like"/>
    <property type="match status" value="1"/>
</dbReference>
<reference evidence="6" key="1">
    <citation type="submission" date="2018-07" db="EMBL/GenBank/DDBJ databases">
        <authorList>
            <person name="Kim H."/>
        </authorList>
    </citation>
    <scope>NUCLEOTIDE SEQUENCE [LARGE SCALE GENOMIC DNA]</scope>
    <source>
        <strain evidence="6">F02</strain>
    </source>
</reference>
<keyword evidence="5" id="KW-0456">Lyase</keyword>
<comment type="similarity">
    <text evidence="1">Belongs to the transglycosylase Slt family.</text>
</comment>
<dbReference type="CDD" id="cd16894">
    <property type="entry name" value="MltD-like"/>
    <property type="match status" value="1"/>
</dbReference>
<proteinExistence type="inferred from homology"/>
<evidence type="ECO:0000256" key="2">
    <source>
        <dbReference type="SAM" id="MobiDB-lite"/>
    </source>
</evidence>
<dbReference type="InterPro" id="IPR008258">
    <property type="entry name" value="Transglycosylase_SLT_dom_1"/>
</dbReference>
<name>A0A345D815_9BURK</name>
<organism evidence="5 6">
    <name type="scientific">Ephemeroptericola cinctiostellae</name>
    <dbReference type="NCBI Taxonomy" id="2268024"/>
    <lineage>
        <taxon>Bacteria</taxon>
        <taxon>Pseudomonadati</taxon>
        <taxon>Pseudomonadota</taxon>
        <taxon>Betaproteobacteria</taxon>
        <taxon>Burkholderiales</taxon>
        <taxon>Burkholderiaceae</taxon>
        <taxon>Ephemeroptericola</taxon>
    </lineage>
</organism>